<organism evidence="2 3">
    <name type="scientific">Parasporobacterium paucivorans DSM 15970</name>
    <dbReference type="NCBI Taxonomy" id="1122934"/>
    <lineage>
        <taxon>Bacteria</taxon>
        <taxon>Bacillati</taxon>
        <taxon>Bacillota</taxon>
        <taxon>Clostridia</taxon>
        <taxon>Lachnospirales</taxon>
        <taxon>Lachnospiraceae</taxon>
        <taxon>Parasporobacterium</taxon>
    </lineage>
</organism>
<keyword evidence="1" id="KW-0812">Transmembrane</keyword>
<dbReference type="Gene3D" id="1.10.10.1320">
    <property type="entry name" value="Anti-sigma factor, zinc-finger domain"/>
    <property type="match status" value="1"/>
</dbReference>
<accession>A0A1M6A6S9</accession>
<name>A0A1M6A6S9_9FIRM</name>
<dbReference type="Proteomes" id="UP000184342">
    <property type="component" value="Unassembled WGS sequence"/>
</dbReference>
<evidence type="ECO:0008006" key="4">
    <source>
        <dbReference type="Google" id="ProtNLM"/>
    </source>
</evidence>
<dbReference type="RefSeq" id="WP_073992390.1">
    <property type="nucleotide sequence ID" value="NZ_FQYT01000002.1"/>
</dbReference>
<dbReference type="AlphaFoldDB" id="A0A1M6A6S9"/>
<reference evidence="2 3" key="1">
    <citation type="submission" date="2016-11" db="EMBL/GenBank/DDBJ databases">
        <authorList>
            <person name="Jaros S."/>
            <person name="Januszkiewicz K."/>
            <person name="Wedrychowicz H."/>
        </authorList>
    </citation>
    <scope>NUCLEOTIDE SEQUENCE [LARGE SCALE GENOMIC DNA]</scope>
    <source>
        <strain evidence="2 3">DSM 15970</strain>
    </source>
</reference>
<keyword evidence="3" id="KW-1185">Reference proteome</keyword>
<sequence>MNCNEFETEIRHFIDGSIDPSQLRGFVEHLHGCPECYDELGIYFIVNTALAKVDRDEAQSYDFQGQMDILINDYEKQIHHLDMKHKTVCAITNTANIVVLAALAIAFLRWFNILQ</sequence>
<evidence type="ECO:0000313" key="2">
    <source>
        <dbReference type="EMBL" id="SHI32192.1"/>
    </source>
</evidence>
<feature type="transmembrane region" description="Helical" evidence="1">
    <location>
        <begin position="88"/>
        <end position="111"/>
    </location>
</feature>
<gene>
    <name evidence="2" type="ORF">SAMN02745691_00083</name>
</gene>
<dbReference type="OrthoDB" id="9808253at2"/>
<keyword evidence="1" id="KW-1133">Transmembrane helix</keyword>
<evidence type="ECO:0000256" key="1">
    <source>
        <dbReference type="SAM" id="Phobius"/>
    </source>
</evidence>
<evidence type="ECO:0000313" key="3">
    <source>
        <dbReference type="Proteomes" id="UP000184342"/>
    </source>
</evidence>
<protein>
    <recommendedName>
        <fullName evidence="4">Zinc-finger</fullName>
    </recommendedName>
</protein>
<keyword evidence="1" id="KW-0472">Membrane</keyword>
<dbReference type="STRING" id="1122934.SAMN02745691_00083"/>
<proteinExistence type="predicted"/>
<dbReference type="InterPro" id="IPR041916">
    <property type="entry name" value="Anti_sigma_zinc_sf"/>
</dbReference>
<dbReference type="EMBL" id="FQYT01000002">
    <property type="protein sequence ID" value="SHI32192.1"/>
    <property type="molecule type" value="Genomic_DNA"/>
</dbReference>